<feature type="region of interest" description="Disordered" evidence="1">
    <location>
        <begin position="880"/>
        <end position="899"/>
    </location>
</feature>
<feature type="compositionally biased region" description="Low complexity" evidence="1">
    <location>
        <begin position="582"/>
        <end position="595"/>
    </location>
</feature>
<feature type="compositionally biased region" description="Polar residues" evidence="1">
    <location>
        <begin position="630"/>
        <end position="644"/>
    </location>
</feature>
<sequence>MSLNGLDSSEVELAYATVLQGRGGWFLLHYTSRDTVDVLAQGAKGINEMRTAADGCYAMSEQGKHSPLYGMIDYKRRKVLLKLVAEGTSRLIQARVQVHWTYVTAKFAKHETIFESTSTEQWNDSNLTAHIALHSGRTSAGSGQKSGLEGIEEAEELSTPEREKEQPSSVDNSGLFVPMAFPRRTSSLISLETSNALQNSVAEEAEPRPGENALEHPQSHALQDLTKITAPHASLLPALPLSNVSQTFISDAVQRPKTPPGKVNIPEVNITMDPPTPPAPTPPPKELPETRYSISRDATTALGVDRRMSSQSVRPNAGKYDPFDPSFYDTLYKPKVKLGPRPSLTMDRRPGSAKSLGAAVATLPAGLRASRQGVPGNRQSTSSRPQSSSRSQTASRPKSRDSAMYSFKNNFPAPPPIPESSAYVQRPTSSSGSVKSLPAALTKSPAMSREKQRLMKFQQMYKDKQNRGGKIKPPAELTSKSEIAQGVLQVTEVTDDVFMVNPPLEANPMIVGGIIKLDSHRHSKSMPQDHLDISSSAMQVEHYPDTDARDESPVKNGQIPINTETAESLEEADAETGVAMRTSAATASSPTSAPESSDHNSTRPTSVSDLSEPEKEVESELESENVSEVNTPSTIEGSSLQETPTHGAGTEKPQSTSSKSQSREGGSEEEGTTPRATVEVSVSAAAQLEVPDPIEDEAKNEGGVTPTATSFPQEISDVDTLHLVSAHKESHRPTLSTLSIPRSEAGSERSFDDDLIDELQGAQVQEALPMSVSKSPITPYFPHRRPSQPILVDHVNKPRSPSRDKATPEVYKPSTHSKSPSLTPHQSNTSPLETHRSASGSSLAPITEPEELISIPKRMRIGGGVAAKIADLQRSFSRGSAVGALPTPTSLPKHTVGRKTSFMSNKSASVNENPTHSASPQAQPSQVQSSFGRGRAISKGSFDSHDTATTPSREKSSSPIGKLDNLRMSAYIPPLLDMDQKETISVRATIIRTDGPRGLDMAPPILHESPLVISHQRAVSTSAKEIQSTPVHHRTRSSISQLLPSMKSSSTLNLPGDLSPGVRESSTFPRESKDGGWRSIGRRRSKSPMGRSPASPGGLSRSMSTESVNSLATNESGKKGSKSSRLMKRMSNGFSSIASATRLPLGPLSPHSVKEEEQEQEPIESPKKLLGLDIGDLNVQFPDTLLWKRRWVEVDNNGYLVLKPPAEARTNGGVIKKYHLGEFTAPFAPDLERQEMPNSVMMDFCDGRTLQCQTQSSAAQRTVLRILGEAHRAWTS</sequence>
<dbReference type="AlphaFoldDB" id="A0A9P4TSG4"/>
<feature type="compositionally biased region" description="Pro residues" evidence="1">
    <location>
        <begin position="274"/>
        <end position="285"/>
    </location>
</feature>
<feature type="compositionally biased region" description="Low complexity" evidence="1">
    <location>
        <begin position="650"/>
        <end position="660"/>
    </location>
</feature>
<evidence type="ECO:0000313" key="2">
    <source>
        <dbReference type="EMBL" id="KAF2416269.1"/>
    </source>
</evidence>
<feature type="compositionally biased region" description="Basic and acidic residues" evidence="1">
    <location>
        <begin position="542"/>
        <end position="553"/>
    </location>
</feature>
<dbReference type="OrthoDB" id="74412at2759"/>
<feature type="compositionally biased region" description="Polar residues" evidence="1">
    <location>
        <begin position="814"/>
        <end position="844"/>
    </location>
</feature>
<feature type="region of interest" description="Disordered" evidence="1">
    <location>
        <begin position="253"/>
        <end position="291"/>
    </location>
</feature>
<feature type="region of interest" description="Disordered" evidence="1">
    <location>
        <begin position="136"/>
        <end position="177"/>
    </location>
</feature>
<feature type="compositionally biased region" description="Basic and acidic residues" evidence="1">
    <location>
        <begin position="942"/>
        <end position="956"/>
    </location>
</feature>
<dbReference type="Proteomes" id="UP000800235">
    <property type="component" value="Unassembled WGS sequence"/>
</dbReference>
<keyword evidence="3" id="KW-1185">Reference proteome</keyword>
<feature type="region of interest" description="Disordered" evidence="1">
    <location>
        <begin position="1021"/>
        <end position="1125"/>
    </location>
</feature>
<feature type="compositionally biased region" description="Basic and acidic residues" evidence="1">
    <location>
        <begin position="205"/>
        <end position="218"/>
    </location>
</feature>
<feature type="compositionally biased region" description="Low complexity" evidence="1">
    <location>
        <begin position="378"/>
        <end position="396"/>
    </location>
</feature>
<feature type="compositionally biased region" description="Polar residues" evidence="1">
    <location>
        <begin position="136"/>
        <end position="145"/>
    </location>
</feature>
<feature type="region of interest" description="Disordered" evidence="1">
    <location>
        <begin position="334"/>
        <end position="450"/>
    </location>
</feature>
<reference evidence="2" key="1">
    <citation type="journal article" date="2020" name="Stud. Mycol.">
        <title>101 Dothideomycetes genomes: a test case for predicting lifestyles and emergence of pathogens.</title>
        <authorList>
            <person name="Haridas S."/>
            <person name="Albert R."/>
            <person name="Binder M."/>
            <person name="Bloem J."/>
            <person name="Labutti K."/>
            <person name="Salamov A."/>
            <person name="Andreopoulos B."/>
            <person name="Baker S."/>
            <person name="Barry K."/>
            <person name="Bills G."/>
            <person name="Bluhm B."/>
            <person name="Cannon C."/>
            <person name="Castanera R."/>
            <person name="Culley D."/>
            <person name="Daum C."/>
            <person name="Ezra D."/>
            <person name="Gonzalez J."/>
            <person name="Henrissat B."/>
            <person name="Kuo A."/>
            <person name="Liang C."/>
            <person name="Lipzen A."/>
            <person name="Lutzoni F."/>
            <person name="Magnuson J."/>
            <person name="Mondo S."/>
            <person name="Nolan M."/>
            <person name="Ohm R."/>
            <person name="Pangilinan J."/>
            <person name="Park H.-J."/>
            <person name="Ramirez L."/>
            <person name="Alfaro M."/>
            <person name="Sun H."/>
            <person name="Tritt A."/>
            <person name="Yoshinaga Y."/>
            <person name="Zwiers L.-H."/>
            <person name="Turgeon B."/>
            <person name="Goodwin S."/>
            <person name="Spatafora J."/>
            <person name="Crous P."/>
            <person name="Grigoriev I."/>
        </authorList>
    </citation>
    <scope>NUCLEOTIDE SEQUENCE</scope>
    <source>
        <strain evidence="2">CBS 130266</strain>
    </source>
</reference>
<feature type="compositionally biased region" description="Polar residues" evidence="1">
    <location>
        <begin position="1037"/>
        <end position="1053"/>
    </location>
</feature>
<feature type="compositionally biased region" description="Polar residues" evidence="1">
    <location>
        <begin position="906"/>
        <end position="916"/>
    </location>
</feature>
<feature type="compositionally biased region" description="Polar residues" evidence="1">
    <location>
        <begin position="1101"/>
        <end position="1115"/>
    </location>
</feature>
<feature type="region of interest" description="Disordered" evidence="1">
    <location>
        <begin position="542"/>
        <end position="712"/>
    </location>
</feature>
<evidence type="ECO:0000313" key="3">
    <source>
        <dbReference type="Proteomes" id="UP000800235"/>
    </source>
</evidence>
<feature type="compositionally biased region" description="Polar residues" evidence="1">
    <location>
        <begin position="422"/>
        <end position="434"/>
    </location>
</feature>
<proteinExistence type="predicted"/>
<feature type="region of interest" description="Disordered" evidence="1">
    <location>
        <begin position="198"/>
        <end position="218"/>
    </location>
</feature>
<comment type="caution">
    <text evidence="2">The sequence shown here is derived from an EMBL/GenBank/DDBJ whole genome shotgun (WGS) entry which is preliminary data.</text>
</comment>
<feature type="region of interest" description="Disordered" evidence="1">
    <location>
        <begin position="305"/>
        <end position="324"/>
    </location>
</feature>
<dbReference type="EMBL" id="MU007165">
    <property type="protein sequence ID" value="KAF2416269.1"/>
    <property type="molecule type" value="Genomic_DNA"/>
</dbReference>
<feature type="compositionally biased region" description="Polar residues" evidence="1">
    <location>
        <begin position="1021"/>
        <end position="1030"/>
    </location>
</feature>
<organism evidence="2 3">
    <name type="scientific">Tothia fuscella</name>
    <dbReference type="NCBI Taxonomy" id="1048955"/>
    <lineage>
        <taxon>Eukaryota</taxon>
        <taxon>Fungi</taxon>
        <taxon>Dikarya</taxon>
        <taxon>Ascomycota</taxon>
        <taxon>Pezizomycotina</taxon>
        <taxon>Dothideomycetes</taxon>
        <taxon>Pleosporomycetidae</taxon>
        <taxon>Venturiales</taxon>
        <taxon>Cylindrosympodiaceae</taxon>
        <taxon>Tothia</taxon>
    </lineage>
</organism>
<name>A0A9P4TSG4_9PEZI</name>
<gene>
    <name evidence="2" type="ORF">EJ08DRAFT_654765</name>
</gene>
<evidence type="ECO:0000256" key="1">
    <source>
        <dbReference type="SAM" id="MobiDB-lite"/>
    </source>
</evidence>
<accession>A0A9P4TSG4</accession>
<feature type="compositionally biased region" description="Low complexity" evidence="1">
    <location>
        <begin position="917"/>
        <end position="930"/>
    </location>
</feature>
<feature type="region of interest" description="Disordered" evidence="1">
    <location>
        <begin position="1137"/>
        <end position="1164"/>
    </location>
</feature>
<feature type="region of interest" description="Disordered" evidence="1">
    <location>
        <begin position="725"/>
        <end position="851"/>
    </location>
</feature>
<evidence type="ECO:0008006" key="4">
    <source>
        <dbReference type="Google" id="ProtNLM"/>
    </source>
</evidence>
<feature type="region of interest" description="Disordered" evidence="1">
    <location>
        <begin position="906"/>
        <end position="962"/>
    </location>
</feature>
<protein>
    <recommendedName>
        <fullName evidence="4">PH domain-containing protein</fullName>
    </recommendedName>
</protein>